<feature type="transmembrane region" description="Helical" evidence="7">
    <location>
        <begin position="272"/>
        <end position="289"/>
    </location>
</feature>
<protein>
    <recommendedName>
        <fullName evidence="8">Cytochrome b5 heme-binding domain-containing protein</fullName>
    </recommendedName>
</protein>
<feature type="transmembrane region" description="Helical" evidence="7">
    <location>
        <begin position="155"/>
        <end position="175"/>
    </location>
</feature>
<keyword evidence="7" id="KW-0812">Transmembrane</keyword>
<sequence>MARPETPTPTQLAARSKRFFYGATAAVSGAFRALADDEVRIVFWRSMKTLLIMAFVLSAVLHLLLLPIEWISMIFLSPETVDATVRAFRYAAASTTPFLLVGVCRYFSVSMFENAFFAGLATRDAELVKAIRKKKAIYWDWEYVRHLMRFGLRQLGFGLVALVAKPLLGVLIPIAQFGYRIRHMEVAFLVPLFVAFVFPATREVALQLVHLWLDSRTMIRELYDPIIARLKSAAKDGDSNVSTDLLTDMEIDGEEYDSRAEKREWRQTGSDAARLGFGLVFCYMLQVPFLGPFTWFVGFASAGLFAPELVDLSAFGSANKKMNSHSQFKPEERKKEAKTMLEFLANADTNLFVGAGVAVAAVMAVKYMNARADAAQQRAYEAAKARQEALKAEREKPIKRRFFTPEELLPFNGEDSQPIYIAVLDEVYDVSRKRDFYGPGEGYHLFAGRDASRALAKMSFEKEDLDSDDLSDLSFMDKETLNDWVTKFSVYNSYPNVGRVLRRRDLTLEQLRQFNGVDNPRQIVYVAVNGNIYDVTLDGLNHYGPEGGYKQFAGRDCSRSLACMSFLDEHLDNPTLEGITEQQQETLKKWEDKFKEKYPVVGKIINASKEPSGRRHFTVAQLATFNGGADGKRPIYISIKSEVYDVSCSRDLYGPSGKYAALAGKDVTRAIALGKLEDEKELASLDLSDLAPEQLQTLDEWLVKFHGDDNKYPNVGRLVDTDLRLTLEGLLPFNGADNPRQTILLAVDGVLHDVTMNGAEFYGPDGMYGQFAGRDASKALACMSLEEEALNNPSSAGLTAEQRKTLDDWIKRFEGKYAVVGKLAGRM</sequence>
<feature type="domain" description="Cytochrome b5 heme-binding" evidence="8">
    <location>
        <begin position="617"/>
        <end position="719"/>
    </location>
</feature>
<gene>
    <name evidence="9" type="ORF">JG688_00002801</name>
</gene>
<reference evidence="9" key="1">
    <citation type="submission" date="2021-01" db="EMBL/GenBank/DDBJ databases">
        <title>Phytophthora aleatoria, a newly-described species from Pinus radiata is distinct from Phytophthora cactorum isolates based on comparative genomics.</title>
        <authorList>
            <person name="Mcdougal R."/>
            <person name="Panda P."/>
            <person name="Williams N."/>
            <person name="Studholme D.J."/>
        </authorList>
    </citation>
    <scope>NUCLEOTIDE SEQUENCE</scope>
    <source>
        <strain evidence="9">NZFS 4037</strain>
    </source>
</reference>
<keyword evidence="3" id="KW-0479">Metal-binding</keyword>
<feature type="domain" description="Cytochrome b5 heme-binding" evidence="8">
    <location>
        <begin position="725"/>
        <end position="824"/>
    </location>
</feature>
<keyword evidence="10" id="KW-1185">Reference proteome</keyword>
<feature type="domain" description="Cytochrome b5 heme-binding" evidence="8">
    <location>
        <begin position="403"/>
        <end position="501"/>
    </location>
</feature>
<comment type="caution">
    <text evidence="9">The sequence shown here is derived from an EMBL/GenBank/DDBJ whole genome shotgun (WGS) entry which is preliminary data.</text>
</comment>
<evidence type="ECO:0000313" key="10">
    <source>
        <dbReference type="Proteomes" id="UP000709295"/>
    </source>
</evidence>
<dbReference type="InterPro" id="IPR050577">
    <property type="entry name" value="MAPR/NEUFC/NENF-like"/>
</dbReference>
<comment type="subcellular location">
    <subcellularLocation>
        <location evidence="1">Endoplasmic reticulum</location>
    </subcellularLocation>
</comment>
<dbReference type="AlphaFoldDB" id="A0A8J5M8G7"/>
<feature type="transmembrane region" description="Helical" evidence="7">
    <location>
        <begin position="87"/>
        <end position="107"/>
    </location>
</feature>
<keyword evidence="4" id="KW-0256">Endoplasmic reticulum</keyword>
<dbReference type="SMART" id="SM01117">
    <property type="entry name" value="Cyt-b5"/>
    <property type="match status" value="4"/>
</dbReference>
<evidence type="ECO:0000313" key="9">
    <source>
        <dbReference type="EMBL" id="KAG6974963.1"/>
    </source>
</evidence>
<evidence type="ECO:0000259" key="8">
    <source>
        <dbReference type="SMART" id="SM01117"/>
    </source>
</evidence>
<dbReference type="InterPro" id="IPR001199">
    <property type="entry name" value="Cyt_B5-like_heme/steroid-bd"/>
</dbReference>
<organism evidence="9 10">
    <name type="scientific">Phytophthora aleatoria</name>
    <dbReference type="NCBI Taxonomy" id="2496075"/>
    <lineage>
        <taxon>Eukaryota</taxon>
        <taxon>Sar</taxon>
        <taxon>Stramenopiles</taxon>
        <taxon>Oomycota</taxon>
        <taxon>Peronosporomycetes</taxon>
        <taxon>Peronosporales</taxon>
        <taxon>Peronosporaceae</taxon>
        <taxon>Phytophthora</taxon>
    </lineage>
</organism>
<name>A0A8J5M8G7_9STRA</name>
<evidence type="ECO:0000256" key="6">
    <source>
        <dbReference type="ARBA" id="ARBA00038357"/>
    </source>
</evidence>
<feature type="transmembrane region" description="Helical" evidence="7">
    <location>
        <begin position="187"/>
        <end position="213"/>
    </location>
</feature>
<dbReference type="EMBL" id="JAENGY010000078">
    <property type="protein sequence ID" value="KAG6974963.1"/>
    <property type="molecule type" value="Genomic_DNA"/>
</dbReference>
<evidence type="ECO:0000256" key="7">
    <source>
        <dbReference type="SAM" id="Phobius"/>
    </source>
</evidence>
<accession>A0A8J5M8G7</accession>
<evidence type="ECO:0000256" key="5">
    <source>
        <dbReference type="ARBA" id="ARBA00023004"/>
    </source>
</evidence>
<evidence type="ECO:0000256" key="1">
    <source>
        <dbReference type="ARBA" id="ARBA00004240"/>
    </source>
</evidence>
<keyword evidence="7" id="KW-1133">Transmembrane helix</keyword>
<keyword evidence="5" id="KW-0408">Iron</keyword>
<feature type="domain" description="Cytochrome b5 heme-binding" evidence="8">
    <location>
        <begin position="506"/>
        <end position="605"/>
    </location>
</feature>
<keyword evidence="2" id="KW-0349">Heme</keyword>
<dbReference type="Pfam" id="PF00173">
    <property type="entry name" value="Cyt-b5"/>
    <property type="match status" value="3"/>
</dbReference>
<dbReference type="GO" id="GO:0012505">
    <property type="term" value="C:endomembrane system"/>
    <property type="evidence" value="ECO:0007669"/>
    <property type="project" value="TreeGrafter"/>
</dbReference>
<dbReference type="GO" id="GO:0016020">
    <property type="term" value="C:membrane"/>
    <property type="evidence" value="ECO:0007669"/>
    <property type="project" value="TreeGrafter"/>
</dbReference>
<dbReference type="Proteomes" id="UP000709295">
    <property type="component" value="Unassembled WGS sequence"/>
</dbReference>
<evidence type="ECO:0000256" key="2">
    <source>
        <dbReference type="ARBA" id="ARBA00022617"/>
    </source>
</evidence>
<dbReference type="FunFam" id="3.10.120.10:FF:000003">
    <property type="entry name" value="membrane-associated progesterone receptor component 1"/>
    <property type="match status" value="2"/>
</dbReference>
<dbReference type="PANTHER" id="PTHR10281">
    <property type="entry name" value="MEMBRANE-ASSOCIATED PROGESTERONE RECEPTOR COMPONENT-RELATED"/>
    <property type="match status" value="1"/>
</dbReference>
<evidence type="ECO:0000256" key="4">
    <source>
        <dbReference type="ARBA" id="ARBA00022824"/>
    </source>
</evidence>
<proteinExistence type="inferred from homology"/>
<comment type="similarity">
    <text evidence="6">Belongs to the cytochrome b5 family. MAPR subfamily.</text>
</comment>
<evidence type="ECO:0000256" key="3">
    <source>
        <dbReference type="ARBA" id="ARBA00022723"/>
    </source>
</evidence>
<feature type="transmembrane region" description="Helical" evidence="7">
    <location>
        <begin position="50"/>
        <end position="75"/>
    </location>
</feature>
<keyword evidence="7" id="KW-0472">Membrane</keyword>
<dbReference type="PANTHER" id="PTHR10281:SF72">
    <property type="entry name" value="NEUDESIN"/>
    <property type="match status" value="1"/>
</dbReference>